<dbReference type="EMBL" id="AWWV01006626">
    <property type="protein sequence ID" value="OMP00632.1"/>
    <property type="molecule type" value="Genomic_DNA"/>
</dbReference>
<proteinExistence type="predicted"/>
<feature type="region of interest" description="Disordered" evidence="1">
    <location>
        <begin position="1"/>
        <end position="28"/>
    </location>
</feature>
<reference evidence="2 3" key="1">
    <citation type="submission" date="2013-09" db="EMBL/GenBank/DDBJ databases">
        <title>Corchorus capsularis genome sequencing.</title>
        <authorList>
            <person name="Alam M."/>
            <person name="Haque M.S."/>
            <person name="Islam M.S."/>
            <person name="Emdad E.M."/>
            <person name="Islam M.M."/>
            <person name="Ahmed B."/>
            <person name="Halim A."/>
            <person name="Hossen Q.M.M."/>
            <person name="Hossain M.Z."/>
            <person name="Ahmed R."/>
            <person name="Khan M.M."/>
            <person name="Islam R."/>
            <person name="Rashid M.M."/>
            <person name="Khan S.A."/>
            <person name="Rahman M.S."/>
            <person name="Alam M."/>
        </authorList>
    </citation>
    <scope>NUCLEOTIDE SEQUENCE [LARGE SCALE GENOMIC DNA]</scope>
    <source>
        <strain evidence="3">cv. CVL-1</strain>
        <tissue evidence="2">Whole seedling</tissue>
    </source>
</reference>
<comment type="caution">
    <text evidence="2">The sequence shown here is derived from an EMBL/GenBank/DDBJ whole genome shotgun (WGS) entry which is preliminary data.</text>
</comment>
<keyword evidence="3" id="KW-1185">Reference proteome</keyword>
<gene>
    <name evidence="2" type="ORF">CCACVL1_03324</name>
</gene>
<evidence type="ECO:0000313" key="2">
    <source>
        <dbReference type="EMBL" id="OMP00632.1"/>
    </source>
</evidence>
<dbReference type="Gramene" id="OMP00632">
    <property type="protein sequence ID" value="OMP00632"/>
    <property type="gene ID" value="CCACVL1_03324"/>
</dbReference>
<dbReference type="Proteomes" id="UP000188268">
    <property type="component" value="Unassembled WGS sequence"/>
</dbReference>
<evidence type="ECO:0000313" key="3">
    <source>
        <dbReference type="Proteomes" id="UP000188268"/>
    </source>
</evidence>
<dbReference type="AlphaFoldDB" id="A0A1R3K0N3"/>
<organism evidence="2 3">
    <name type="scientific">Corchorus capsularis</name>
    <name type="common">Jute</name>
    <dbReference type="NCBI Taxonomy" id="210143"/>
    <lineage>
        <taxon>Eukaryota</taxon>
        <taxon>Viridiplantae</taxon>
        <taxon>Streptophyta</taxon>
        <taxon>Embryophyta</taxon>
        <taxon>Tracheophyta</taxon>
        <taxon>Spermatophyta</taxon>
        <taxon>Magnoliopsida</taxon>
        <taxon>eudicotyledons</taxon>
        <taxon>Gunneridae</taxon>
        <taxon>Pentapetalae</taxon>
        <taxon>rosids</taxon>
        <taxon>malvids</taxon>
        <taxon>Malvales</taxon>
        <taxon>Malvaceae</taxon>
        <taxon>Grewioideae</taxon>
        <taxon>Apeibeae</taxon>
        <taxon>Corchorus</taxon>
    </lineage>
</organism>
<name>A0A1R3K0N3_COCAP</name>
<sequence>METKSLCGSSYRRRYKTDTNAPRKRTSK</sequence>
<evidence type="ECO:0000256" key="1">
    <source>
        <dbReference type="SAM" id="MobiDB-lite"/>
    </source>
</evidence>
<accession>A0A1R3K0N3</accession>
<protein>
    <submittedName>
        <fullName evidence="2">Uncharacterized protein</fullName>
    </submittedName>
</protein>